<reference evidence="2 3" key="1">
    <citation type="journal article" date="2014" name="Genome Biol. Evol.">
        <title>The genome of the myxosporean Thelohanellus kitauei shows adaptations to nutrient acquisition within its fish host.</title>
        <authorList>
            <person name="Yang Y."/>
            <person name="Xiong J."/>
            <person name="Zhou Z."/>
            <person name="Huo F."/>
            <person name="Miao W."/>
            <person name="Ran C."/>
            <person name="Liu Y."/>
            <person name="Zhang J."/>
            <person name="Feng J."/>
            <person name="Wang M."/>
            <person name="Wang M."/>
            <person name="Wang L."/>
            <person name="Yao B."/>
        </authorList>
    </citation>
    <scope>NUCLEOTIDE SEQUENCE [LARGE SCALE GENOMIC DNA]</scope>
    <source>
        <strain evidence="2">Wuqing</strain>
    </source>
</reference>
<dbReference type="EMBL" id="JWZT01002163">
    <property type="protein sequence ID" value="KII70149.1"/>
    <property type="molecule type" value="Genomic_DNA"/>
</dbReference>
<comment type="caution">
    <text evidence="2">The sequence shown here is derived from an EMBL/GenBank/DDBJ whole genome shotgun (WGS) entry which is preliminary data.</text>
</comment>
<evidence type="ECO:0000313" key="2">
    <source>
        <dbReference type="EMBL" id="KII70149.1"/>
    </source>
</evidence>
<accession>A0A0C2IXR0</accession>
<proteinExistence type="predicted"/>
<evidence type="ECO:0000256" key="1">
    <source>
        <dbReference type="SAM" id="MobiDB-lite"/>
    </source>
</evidence>
<dbReference type="AlphaFoldDB" id="A0A0C2IXR0"/>
<organism evidence="2 3">
    <name type="scientific">Thelohanellus kitauei</name>
    <name type="common">Myxosporean</name>
    <dbReference type="NCBI Taxonomy" id="669202"/>
    <lineage>
        <taxon>Eukaryota</taxon>
        <taxon>Metazoa</taxon>
        <taxon>Cnidaria</taxon>
        <taxon>Myxozoa</taxon>
        <taxon>Myxosporea</taxon>
        <taxon>Bivalvulida</taxon>
        <taxon>Platysporina</taxon>
        <taxon>Myxobolidae</taxon>
        <taxon>Thelohanellus</taxon>
    </lineage>
</organism>
<sequence length="150" mass="16966">MACYDHSISNLIILSYHLIKPNSNPQKNPESIGEKETKLADYEVLSGLLNQPSRFAERDTVERTIQNDEGDIRAETAVPQPQRSNKPRSRKLAALSACERLKRNYHFILSINTEIESLSSESNTISVSFCITSAYILNISRLLPVLYINK</sequence>
<evidence type="ECO:0000313" key="3">
    <source>
        <dbReference type="Proteomes" id="UP000031668"/>
    </source>
</evidence>
<protein>
    <submittedName>
        <fullName evidence="2">Uncharacterized protein</fullName>
    </submittedName>
</protein>
<keyword evidence="3" id="KW-1185">Reference proteome</keyword>
<feature type="region of interest" description="Disordered" evidence="1">
    <location>
        <begin position="66"/>
        <end position="89"/>
    </location>
</feature>
<name>A0A0C2IXR0_THEKT</name>
<gene>
    <name evidence="2" type="ORF">RF11_04427</name>
</gene>
<dbReference type="Proteomes" id="UP000031668">
    <property type="component" value="Unassembled WGS sequence"/>
</dbReference>